<comment type="similarity">
    <text evidence="2">Belongs to the metallo-dependent hydrolases superfamily. Hydantoinase/dihydropyrimidinase family.</text>
</comment>
<dbReference type="Gene3D" id="1.20.5.4130">
    <property type="match status" value="1"/>
</dbReference>
<dbReference type="InterPro" id="IPR041118">
    <property type="entry name" value="Rx_N"/>
</dbReference>
<dbReference type="CDD" id="cd14798">
    <property type="entry name" value="RX-CC_like"/>
    <property type="match status" value="1"/>
</dbReference>
<comment type="subunit">
    <text evidence="4">Homotetramer.</text>
</comment>
<keyword evidence="6" id="KW-0479">Metal-binding</keyword>
<dbReference type="FunFam" id="1.10.10.10:FF:000322">
    <property type="entry name" value="Probable disease resistance protein At1g63360"/>
    <property type="match status" value="1"/>
</dbReference>
<comment type="cofactor">
    <cofactor evidence="1">
        <name>Zn(2+)</name>
        <dbReference type="ChEBI" id="CHEBI:29105"/>
    </cofactor>
</comment>
<comment type="catalytic activity">
    <reaction evidence="12">
        <text>5,6-dihydrouracil + H2O = 3-(carbamoylamino)propanoate + H(+)</text>
        <dbReference type="Rhea" id="RHEA:16121"/>
        <dbReference type="ChEBI" id="CHEBI:11892"/>
        <dbReference type="ChEBI" id="CHEBI:15377"/>
        <dbReference type="ChEBI" id="CHEBI:15378"/>
        <dbReference type="ChEBI" id="CHEBI:15901"/>
        <dbReference type="EC" id="3.5.2.2"/>
    </reaction>
</comment>
<dbReference type="InterPro" id="IPR050378">
    <property type="entry name" value="Metallo-dep_Hydrolases_sf"/>
</dbReference>
<keyword evidence="9" id="KW-0378">Hydrolase</keyword>
<evidence type="ECO:0000313" key="20">
    <source>
        <dbReference type="EMBL" id="URE18016.1"/>
    </source>
</evidence>
<dbReference type="Gene3D" id="3.80.10.10">
    <property type="entry name" value="Ribonuclease Inhibitor"/>
    <property type="match status" value="3"/>
</dbReference>
<evidence type="ECO:0000256" key="14">
    <source>
        <dbReference type="PIRSR" id="PIRSR611778-50"/>
    </source>
</evidence>
<dbReference type="InterPro" id="IPR038005">
    <property type="entry name" value="RX-like_CC"/>
</dbReference>
<dbReference type="GO" id="GO:0002758">
    <property type="term" value="P:innate immune response-activating signaling pathway"/>
    <property type="evidence" value="ECO:0007669"/>
    <property type="project" value="UniProtKB-ARBA"/>
</dbReference>
<keyword evidence="5" id="KW-0433">Leucine-rich repeat</keyword>
<dbReference type="EMBL" id="CP097509">
    <property type="protein sequence ID" value="URE18016.1"/>
    <property type="molecule type" value="Genomic_DNA"/>
</dbReference>
<comment type="PTM">
    <text evidence="14">Carbamylation allows a single lysine to coordinate two divalent metal cations.</text>
</comment>
<dbReference type="FunFam" id="3.40.50.300:FF:001091">
    <property type="entry name" value="Probable disease resistance protein At1g61300"/>
    <property type="match status" value="1"/>
</dbReference>
<dbReference type="SUPFAM" id="SSF52540">
    <property type="entry name" value="P-loop containing nucleoside triphosphate hydrolases"/>
    <property type="match status" value="1"/>
</dbReference>
<dbReference type="PANTHER" id="PTHR11647">
    <property type="entry name" value="HYDRANTOINASE/DIHYDROPYRIMIDINASE FAMILY MEMBER"/>
    <property type="match status" value="1"/>
</dbReference>
<dbReference type="Gene3D" id="2.30.40.10">
    <property type="entry name" value="Urease, subunit C, domain 1"/>
    <property type="match status" value="1"/>
</dbReference>
<keyword evidence="11" id="KW-0862">Zinc</keyword>
<name>A0A9E7GME8_9LILI</name>
<dbReference type="OrthoDB" id="2973320at2759"/>
<dbReference type="SUPFAM" id="SSF51338">
    <property type="entry name" value="Composite domain of metallo-dependent hydrolases"/>
    <property type="match status" value="1"/>
</dbReference>
<feature type="modified residue" description="N6-carboxylysine" evidence="14">
    <location>
        <position position="1381"/>
    </location>
</feature>
<dbReference type="InterPro" id="IPR011059">
    <property type="entry name" value="Metal-dep_hydrolase_composite"/>
</dbReference>
<feature type="domain" description="Disease resistance N-terminal" evidence="17">
    <location>
        <begin position="49"/>
        <end position="135"/>
    </location>
</feature>
<dbReference type="GO" id="GO:0046872">
    <property type="term" value="F:metal ion binding"/>
    <property type="evidence" value="ECO:0007669"/>
    <property type="project" value="UniProtKB-KW"/>
</dbReference>
<dbReference type="PRINTS" id="PR00364">
    <property type="entry name" value="DISEASERSIST"/>
</dbReference>
<evidence type="ECO:0000256" key="11">
    <source>
        <dbReference type="ARBA" id="ARBA00022833"/>
    </source>
</evidence>
<dbReference type="GO" id="GO:0006208">
    <property type="term" value="P:pyrimidine nucleobase catabolic process"/>
    <property type="evidence" value="ECO:0007669"/>
    <property type="project" value="TreeGrafter"/>
</dbReference>
<feature type="domain" description="NB-ARC" evidence="15">
    <location>
        <begin position="216"/>
        <end position="387"/>
    </location>
</feature>
<keyword evidence="8" id="KW-0547">Nucleotide-binding</keyword>
<dbReference type="GO" id="GO:0042742">
    <property type="term" value="P:defense response to bacterium"/>
    <property type="evidence" value="ECO:0007669"/>
    <property type="project" value="UniProtKB-ARBA"/>
</dbReference>
<dbReference type="SUPFAM" id="SSF52058">
    <property type="entry name" value="L domain-like"/>
    <property type="match status" value="2"/>
</dbReference>
<dbReference type="PANTHER" id="PTHR11647:SF1">
    <property type="entry name" value="COLLAPSIN RESPONSE MEDIATOR PROTEIN"/>
    <property type="match status" value="1"/>
</dbReference>
<reference evidence="20" key="1">
    <citation type="submission" date="2022-05" db="EMBL/GenBank/DDBJ databases">
        <title>The Musa troglodytarum L. genome provides insights into the mechanism of non-climacteric behaviour and enrichment of carotenoids.</title>
        <authorList>
            <person name="Wang J."/>
        </authorList>
    </citation>
    <scope>NUCLEOTIDE SEQUENCE</scope>
    <source>
        <tissue evidence="20">Leaf</tissue>
    </source>
</reference>
<dbReference type="Pfam" id="PF25019">
    <property type="entry name" value="LRR_R13L1-DRL21"/>
    <property type="match status" value="1"/>
</dbReference>
<evidence type="ECO:0000259" key="17">
    <source>
        <dbReference type="Pfam" id="PF18052"/>
    </source>
</evidence>
<feature type="domain" description="R13L1/DRL21-like LRR repeat region" evidence="19">
    <location>
        <begin position="721"/>
        <end position="849"/>
    </location>
</feature>
<evidence type="ECO:0000256" key="3">
    <source>
        <dbReference type="ARBA" id="ARBA00008894"/>
    </source>
</evidence>
<evidence type="ECO:0000259" key="18">
    <source>
        <dbReference type="Pfam" id="PF23559"/>
    </source>
</evidence>
<dbReference type="GO" id="GO:0005829">
    <property type="term" value="C:cytosol"/>
    <property type="evidence" value="ECO:0007669"/>
    <property type="project" value="TreeGrafter"/>
</dbReference>
<evidence type="ECO:0000256" key="8">
    <source>
        <dbReference type="ARBA" id="ARBA00022741"/>
    </source>
</evidence>
<dbReference type="Pfam" id="PF01979">
    <property type="entry name" value="Amidohydro_1"/>
    <property type="match status" value="1"/>
</dbReference>
<evidence type="ECO:0000259" key="16">
    <source>
        <dbReference type="Pfam" id="PF01979"/>
    </source>
</evidence>
<evidence type="ECO:0000256" key="6">
    <source>
        <dbReference type="ARBA" id="ARBA00022723"/>
    </source>
</evidence>
<evidence type="ECO:0000256" key="13">
    <source>
        <dbReference type="ARBA" id="ARBA00039113"/>
    </source>
</evidence>
<evidence type="ECO:0000256" key="1">
    <source>
        <dbReference type="ARBA" id="ARBA00001947"/>
    </source>
</evidence>
<accession>A0A9E7GME8</accession>
<evidence type="ECO:0000256" key="7">
    <source>
        <dbReference type="ARBA" id="ARBA00022737"/>
    </source>
</evidence>
<dbReference type="GO" id="GO:0009626">
    <property type="term" value="P:plant-type hypersensitive response"/>
    <property type="evidence" value="ECO:0007669"/>
    <property type="project" value="UniProtKB-ARBA"/>
</dbReference>
<dbReference type="GO" id="GO:0043531">
    <property type="term" value="F:ADP binding"/>
    <property type="evidence" value="ECO:0007669"/>
    <property type="project" value="InterPro"/>
</dbReference>
<dbReference type="InterPro" id="IPR027417">
    <property type="entry name" value="P-loop_NTPase"/>
</dbReference>
<evidence type="ECO:0000256" key="2">
    <source>
        <dbReference type="ARBA" id="ARBA00008829"/>
    </source>
</evidence>
<feature type="domain" description="Amidohydrolase-related" evidence="16">
    <location>
        <begin position="1282"/>
        <end position="1668"/>
    </location>
</feature>
<dbReference type="FunFam" id="3.20.20.140:FF:000001">
    <property type="entry name" value="Dihydropyrimidinase like 3"/>
    <property type="match status" value="1"/>
</dbReference>
<gene>
    <name evidence="20" type="ORF">MUK42_12280</name>
</gene>
<dbReference type="GO" id="GO:0004157">
    <property type="term" value="F:dihydropyrimidinase activity"/>
    <property type="evidence" value="ECO:0007669"/>
    <property type="project" value="UniProtKB-EC"/>
</dbReference>
<dbReference type="EC" id="3.5.2.2" evidence="13"/>
<evidence type="ECO:0000256" key="9">
    <source>
        <dbReference type="ARBA" id="ARBA00022801"/>
    </source>
</evidence>
<dbReference type="Proteomes" id="UP001055439">
    <property type="component" value="Chromosome 7"/>
</dbReference>
<keyword evidence="21" id="KW-1185">Reference proteome</keyword>
<dbReference type="Gene3D" id="1.10.8.430">
    <property type="entry name" value="Helical domain of apoptotic protease-activating factors"/>
    <property type="match status" value="1"/>
</dbReference>
<dbReference type="Pfam" id="PF00931">
    <property type="entry name" value="NB-ARC"/>
    <property type="match status" value="1"/>
</dbReference>
<dbReference type="Gene3D" id="3.40.50.300">
    <property type="entry name" value="P-loop containing nucleotide triphosphate hydrolases"/>
    <property type="match status" value="1"/>
</dbReference>
<dbReference type="InterPro" id="IPR011778">
    <property type="entry name" value="Hydantoinase/dihydroPyrase"/>
</dbReference>
<evidence type="ECO:0000256" key="5">
    <source>
        <dbReference type="ARBA" id="ARBA00022614"/>
    </source>
</evidence>
<dbReference type="Pfam" id="PF18052">
    <property type="entry name" value="Rx_N"/>
    <property type="match status" value="1"/>
</dbReference>
<dbReference type="InterPro" id="IPR032675">
    <property type="entry name" value="LRR_dom_sf"/>
</dbReference>
<dbReference type="Gene3D" id="3.20.20.140">
    <property type="entry name" value="Metal-dependent hydrolases"/>
    <property type="match status" value="1"/>
</dbReference>
<dbReference type="InterPro" id="IPR002182">
    <property type="entry name" value="NB-ARC"/>
</dbReference>
<evidence type="ECO:0000259" key="19">
    <source>
        <dbReference type="Pfam" id="PF25019"/>
    </source>
</evidence>
<evidence type="ECO:0000256" key="10">
    <source>
        <dbReference type="ARBA" id="ARBA00022821"/>
    </source>
</evidence>
<dbReference type="SUPFAM" id="SSF51556">
    <property type="entry name" value="Metallo-dependent hydrolases"/>
    <property type="match status" value="1"/>
</dbReference>
<keyword evidence="7" id="KW-0677">Repeat</keyword>
<dbReference type="CDD" id="cd01314">
    <property type="entry name" value="D-HYD"/>
    <property type="match status" value="1"/>
</dbReference>
<dbReference type="NCBIfam" id="TIGR02033">
    <property type="entry name" value="D-hydantoinase"/>
    <property type="match status" value="1"/>
</dbReference>
<evidence type="ECO:0000256" key="12">
    <source>
        <dbReference type="ARBA" id="ARBA00036696"/>
    </source>
</evidence>
<proteinExistence type="inferred from homology"/>
<organism evidence="20 21">
    <name type="scientific">Musa troglodytarum</name>
    <name type="common">fe'i banana</name>
    <dbReference type="NCBI Taxonomy" id="320322"/>
    <lineage>
        <taxon>Eukaryota</taxon>
        <taxon>Viridiplantae</taxon>
        <taxon>Streptophyta</taxon>
        <taxon>Embryophyta</taxon>
        <taxon>Tracheophyta</taxon>
        <taxon>Spermatophyta</taxon>
        <taxon>Magnoliopsida</taxon>
        <taxon>Liliopsida</taxon>
        <taxon>Zingiberales</taxon>
        <taxon>Musaceae</taxon>
        <taxon>Musa</taxon>
    </lineage>
</organism>
<dbReference type="InterPro" id="IPR056789">
    <property type="entry name" value="LRR_R13L1-DRL21"/>
</dbReference>
<protein>
    <recommendedName>
        <fullName evidence="13">dihydropyrimidinase</fullName>
        <ecNumber evidence="13">3.5.2.2</ecNumber>
    </recommendedName>
</protein>
<dbReference type="InterPro" id="IPR006680">
    <property type="entry name" value="Amidohydro-rel"/>
</dbReference>
<sequence length="1718" mass="192023">MNSHIEVSNDNAEKTSKCLLHLPFPSLWPFHQRNRKLNAMAGQAVLSAFMQVLFEKVITAAVDEFRLLRGVRGELQNLATTMSTIQALLEDAEEKQLQDKSVRHWLAKLKDVAYDMDELLDECVAAKIRWDMESKARSCSWKMQVSGCFSDSCWHRISYQYNLAHRTKAVQERFDRIATERHNLGLQVSGGISQLQITERPQTSSLEDDLKVLGREEDREAIISMLLSTNNSGHTVTVLPIIGMGGLGKTTLAKSIYNDHKIKQHFQLCMWVCVSENFDETKLTKETLESATREFKATTTNMSLIQEDLFEQLQGKRFLLVLDDVWNEDPIKWSRYRNAIIGGKRGSKVLVTTRNENVGRIMGGWPSYRLKQLSDDDCWELFRNYAFVGGNSSTHPNLEKIGKMIVKNFKGLPLAAKAIGSLLFSKLEEEEWKSILRSEIWELPADKNNILPALRLSYKHLPSHLKQCFVFCSVFHKDFVFDKDRLVKTWMALGFIQPLGGKRMEDIGSSYFDELVSRSFFQSHKGYYVMHDAIHDLAQSLSVEECHRLECRLSNVGLENKIRHLSFSCTHSTATSLESFFKFEKLRSLLLLKGYKSRTGGIPDELFLRLRCLRVLKLRRRDIEELPNSIGSLIQLRYLDLANTGIRTLPQSISKLYNLQTLILRNCNFLSEIPRGITNLIHLRHLEAYSTLITGIAGLGCLTCLQELERFIVRKDGGFKITELQDMNELRGHLCIQDLESVVDRKEASEANLHVKEHLSFLSLEWTEDRDLVFEDEILCEEEVLEALQPQHELRELKVKGYAGTKLPSWIGNPSFCYLETIHLSNLMRCKHLPPLGQLPLLRYLDIGGVPGLVRIGQEFRGRGNIKGFPSLIELVLEDMPALEEWMCSDDDELLPCLTDLGIADCSKLRELPCLPPTIERLRISGVGLTTLPDLRGSNCQLSSLNVHDCPNLTSLQRGLLGQQLKAIEQLAIIDCEELILLPPEGFKDLVSLKSLSIYNCPKLVPLEDDKRLLPRSLTDLRIRSCSKLINRLLADCKDLASLKHLRVTDCADLYRFPEEGLPTALESLGVFGCYNLLLLPAKLQELHSLKNMVIANCHQVQCSPEEGLPMELKDLCVQGCPLLKEYCLRDGTEDGDGDGDPAMPRSIFVLEFAQGEDRRGATYNICPSSLTSGGNHPMAAMAVRAFSSPRRALRSDAFLLLVLFLLSVSCSTSEPQGFCAVGYESDCGLSSEKILIKGGTVVNAHRKEVADVYIEDGIVVSVRPNIKVGDHVKIIDATGKYVMPGGIDPHTHLEMEFMGTVTIDDFFTGQAAALAGGTTMHIDFVIPVNGNLTAGFESYMNKAKKAVMDYGFHMAITKWDEGVSKDMELMVNDHGINSFKFFMAYKGSLMISDELLLQGLQKCKSLGAIAMVHAENGDAVAEGQKRMIDLGITGPEGHALSRPPVLEGEATARAIRLANFVNTPLYVVHVMSIDAMEEIAKARKAGQRVIGEPVASGLILDDSWLWHPDYTTSAKYVMSPPIRTSGHDKALQAALSTGVLQLVGTDHCAFNSTQKALGSEDFRKIPNGVNGIEERMHLIWDKMVESGQMTVTDYVRVTSTECAKVFNIYPRKGAILEGSDADIIILNPNASFKIAAASHHSRSDTNVFEGTTGKGKVEVTISQGRVVYEDGKLKVTPGSGRYIRMPPFGYLFDGIEKADAAYFASLNAPIQRTKSAA</sequence>
<evidence type="ECO:0000313" key="21">
    <source>
        <dbReference type="Proteomes" id="UP001055439"/>
    </source>
</evidence>
<evidence type="ECO:0000256" key="4">
    <source>
        <dbReference type="ARBA" id="ARBA00011881"/>
    </source>
</evidence>
<dbReference type="Pfam" id="PF23559">
    <property type="entry name" value="WHD_DRP"/>
    <property type="match status" value="1"/>
</dbReference>
<comment type="similarity">
    <text evidence="3">Belongs to the disease resistance NB-LRR family.</text>
</comment>
<dbReference type="InterPro" id="IPR042197">
    <property type="entry name" value="Apaf_helical"/>
</dbReference>
<feature type="domain" description="Disease resistance protein winged helix" evidence="18">
    <location>
        <begin position="474"/>
        <end position="538"/>
    </location>
</feature>
<dbReference type="InterPro" id="IPR032466">
    <property type="entry name" value="Metal_Hydrolase"/>
</dbReference>
<dbReference type="InterPro" id="IPR058922">
    <property type="entry name" value="WHD_DRP"/>
</dbReference>
<evidence type="ECO:0000259" key="15">
    <source>
        <dbReference type="Pfam" id="PF00931"/>
    </source>
</evidence>
<keyword evidence="10" id="KW-0611">Plant defense</keyword>